<dbReference type="InterPro" id="IPR003595">
    <property type="entry name" value="Tyr_Pase_cat"/>
</dbReference>
<dbReference type="Gene3D" id="2.60.40.1110">
    <property type="match status" value="1"/>
</dbReference>
<dbReference type="InterPro" id="IPR051281">
    <property type="entry name" value="Dual-spec_lipid-protein_phosph"/>
</dbReference>
<evidence type="ECO:0000256" key="7">
    <source>
        <dbReference type="ARBA" id="ARBA00023136"/>
    </source>
</evidence>
<dbReference type="InterPro" id="IPR005821">
    <property type="entry name" value="Ion_trans_dom"/>
</dbReference>
<dbReference type="GO" id="GO:0042995">
    <property type="term" value="C:cell projection"/>
    <property type="evidence" value="ECO:0007669"/>
    <property type="project" value="UniProtKB-SubCell"/>
</dbReference>
<feature type="domain" description="Phosphatase tensin-type" evidence="11">
    <location>
        <begin position="245"/>
        <end position="421"/>
    </location>
</feature>
<proteinExistence type="inferred from homology"/>
<dbReference type="GO" id="GO:0005829">
    <property type="term" value="C:cytosol"/>
    <property type="evidence" value="ECO:0007669"/>
    <property type="project" value="TreeGrafter"/>
</dbReference>
<reference evidence="13" key="1">
    <citation type="submission" date="2020-11" db="EMBL/GenBank/DDBJ databases">
        <authorList>
            <person name="Tran Van P."/>
        </authorList>
    </citation>
    <scope>NUCLEOTIDE SEQUENCE</scope>
</reference>
<dbReference type="SMART" id="SM00404">
    <property type="entry name" value="PTPc_motif"/>
    <property type="match status" value="1"/>
</dbReference>
<name>A0A7R8X385_9CRUS</name>
<dbReference type="InterPro" id="IPR014020">
    <property type="entry name" value="Tensin_C2-dom"/>
</dbReference>
<dbReference type="SUPFAM" id="SSF81324">
    <property type="entry name" value="Voltage-gated potassium channels"/>
    <property type="match status" value="1"/>
</dbReference>
<protein>
    <recommendedName>
        <fullName evidence="15">Phosphatidylinositol-3,4,5-trisphosphate 3-phosphatase</fullName>
    </recommendedName>
</protein>
<dbReference type="EMBL" id="LR899849">
    <property type="protein sequence ID" value="CAD7242892.1"/>
    <property type="molecule type" value="Genomic_DNA"/>
</dbReference>
<evidence type="ECO:0008006" key="15">
    <source>
        <dbReference type="Google" id="ProtNLM"/>
    </source>
</evidence>
<dbReference type="GO" id="GO:0005216">
    <property type="term" value="F:monoatomic ion channel activity"/>
    <property type="evidence" value="ECO:0007669"/>
    <property type="project" value="InterPro"/>
</dbReference>
<dbReference type="PANTHER" id="PTHR12305">
    <property type="entry name" value="PHOSPHATASE WITH HOMOLOGY TO TENSIN"/>
    <property type="match status" value="1"/>
</dbReference>
<dbReference type="EMBL" id="CAJPEV010000332">
    <property type="protein sequence ID" value="CAG0884104.1"/>
    <property type="molecule type" value="Genomic_DNA"/>
</dbReference>
<evidence type="ECO:0000256" key="4">
    <source>
        <dbReference type="ARBA" id="ARBA00022692"/>
    </source>
</evidence>
<dbReference type="SMART" id="SM01326">
    <property type="entry name" value="PTEN_C2"/>
    <property type="match status" value="1"/>
</dbReference>
<accession>A0A7R8X385</accession>
<evidence type="ECO:0000259" key="12">
    <source>
        <dbReference type="PROSITE" id="PS51182"/>
    </source>
</evidence>
<evidence type="ECO:0000256" key="1">
    <source>
        <dbReference type="ARBA" id="ARBA00004141"/>
    </source>
</evidence>
<dbReference type="SUPFAM" id="SSF49562">
    <property type="entry name" value="C2 domain (Calcium/lipid-binding domain, CaLB)"/>
    <property type="match status" value="1"/>
</dbReference>
<comment type="similarity">
    <text evidence="3">Belongs to the PTEN phosphatase protein family.</text>
</comment>
<evidence type="ECO:0000259" key="10">
    <source>
        <dbReference type="PROSITE" id="PS50056"/>
    </source>
</evidence>
<evidence type="ECO:0000313" key="14">
    <source>
        <dbReference type="Proteomes" id="UP000677054"/>
    </source>
</evidence>
<dbReference type="InterPro" id="IPR029021">
    <property type="entry name" value="Prot-tyrosine_phosphatase-like"/>
</dbReference>
<dbReference type="GO" id="GO:0016314">
    <property type="term" value="F:phosphatidylinositol-3,4,5-trisphosphate 3-phosphatase activity"/>
    <property type="evidence" value="ECO:0007669"/>
    <property type="project" value="TreeGrafter"/>
</dbReference>
<evidence type="ECO:0000259" key="11">
    <source>
        <dbReference type="PROSITE" id="PS51181"/>
    </source>
</evidence>
<dbReference type="Proteomes" id="UP000677054">
    <property type="component" value="Unassembled WGS sequence"/>
</dbReference>
<feature type="transmembrane region" description="Helical" evidence="9">
    <location>
        <begin position="110"/>
        <end position="129"/>
    </location>
</feature>
<dbReference type="InterPro" id="IPR016130">
    <property type="entry name" value="Tyr_Pase_AS"/>
</dbReference>
<feature type="transmembrane region" description="Helical" evidence="9">
    <location>
        <begin position="179"/>
        <end position="198"/>
    </location>
</feature>
<dbReference type="CDD" id="cd14510">
    <property type="entry name" value="PTP_VSP_TPTE"/>
    <property type="match status" value="1"/>
</dbReference>
<keyword evidence="8" id="KW-0966">Cell projection</keyword>
<feature type="domain" description="C2 tensin-type" evidence="12">
    <location>
        <begin position="427"/>
        <end position="563"/>
    </location>
</feature>
<dbReference type="InterPro" id="IPR035892">
    <property type="entry name" value="C2_domain_sf"/>
</dbReference>
<dbReference type="PROSITE" id="PS50056">
    <property type="entry name" value="TYR_PHOSPHATASE_2"/>
    <property type="match status" value="1"/>
</dbReference>
<dbReference type="Gene3D" id="1.20.120.350">
    <property type="entry name" value="Voltage-gated potassium channels. Chain C"/>
    <property type="match status" value="1"/>
</dbReference>
<dbReference type="AlphaFoldDB" id="A0A7R8X385"/>
<keyword evidence="5" id="KW-0378">Hydrolase</keyword>
<gene>
    <name evidence="13" type="ORF">DSTB1V02_LOCUS2833</name>
</gene>
<dbReference type="InterPro" id="IPR000387">
    <property type="entry name" value="Tyr_Pase_dom"/>
</dbReference>
<comment type="subcellular location">
    <subcellularLocation>
        <location evidence="2">Cell projection</location>
    </subcellularLocation>
    <subcellularLocation>
        <location evidence="1">Membrane</location>
        <topology evidence="1">Multi-pass membrane protein</topology>
    </subcellularLocation>
</comment>
<keyword evidence="7 9" id="KW-0472">Membrane</keyword>
<feature type="domain" description="Tyrosine specific protein phosphatases" evidence="10">
    <location>
        <begin position="330"/>
        <end position="390"/>
    </location>
</feature>
<dbReference type="Pfam" id="PF10409">
    <property type="entry name" value="PTEN_C2"/>
    <property type="match status" value="1"/>
</dbReference>
<keyword evidence="4 9" id="KW-0812">Transmembrane</keyword>
<dbReference type="Pfam" id="PF00520">
    <property type="entry name" value="Ion_trans"/>
    <property type="match status" value="1"/>
</dbReference>
<evidence type="ECO:0000256" key="6">
    <source>
        <dbReference type="ARBA" id="ARBA00022989"/>
    </source>
</evidence>
<dbReference type="GO" id="GO:0016020">
    <property type="term" value="C:membrane"/>
    <property type="evidence" value="ECO:0007669"/>
    <property type="project" value="UniProtKB-SubCell"/>
</dbReference>
<dbReference type="Pfam" id="PF22785">
    <property type="entry name" value="Tc-R-P"/>
    <property type="match status" value="1"/>
</dbReference>
<dbReference type="InterPro" id="IPR045102">
    <property type="entry name" value="PTP_VSP_TPTE"/>
</dbReference>
<evidence type="ECO:0000313" key="13">
    <source>
        <dbReference type="EMBL" id="CAD7242892.1"/>
    </source>
</evidence>
<evidence type="ECO:0000256" key="9">
    <source>
        <dbReference type="SAM" id="Phobius"/>
    </source>
</evidence>
<organism evidence="13">
    <name type="scientific">Darwinula stevensoni</name>
    <dbReference type="NCBI Taxonomy" id="69355"/>
    <lineage>
        <taxon>Eukaryota</taxon>
        <taxon>Metazoa</taxon>
        <taxon>Ecdysozoa</taxon>
        <taxon>Arthropoda</taxon>
        <taxon>Crustacea</taxon>
        <taxon>Oligostraca</taxon>
        <taxon>Ostracoda</taxon>
        <taxon>Podocopa</taxon>
        <taxon>Podocopida</taxon>
        <taxon>Darwinulocopina</taxon>
        <taxon>Darwinuloidea</taxon>
        <taxon>Darwinulidae</taxon>
        <taxon>Darwinula</taxon>
    </lineage>
</organism>
<dbReference type="PANTHER" id="PTHR12305:SF60">
    <property type="entry name" value="PHOSPHATIDYLINOSITOL 3,4,5-TRISPHOSPHATE 3-PHOSPHATASE TPTE2-RELATED"/>
    <property type="match status" value="1"/>
</dbReference>
<dbReference type="PROSITE" id="PS51182">
    <property type="entry name" value="C2_TENSIN"/>
    <property type="match status" value="1"/>
</dbReference>
<dbReference type="SUPFAM" id="SSF52799">
    <property type="entry name" value="(Phosphotyrosine protein) phosphatases II"/>
    <property type="match status" value="1"/>
</dbReference>
<dbReference type="InterPro" id="IPR029023">
    <property type="entry name" value="Tensin_phosphatase"/>
</dbReference>
<dbReference type="OrthoDB" id="16692at2759"/>
<dbReference type="PROSITE" id="PS00383">
    <property type="entry name" value="TYR_PHOSPHATASE_1"/>
    <property type="match status" value="1"/>
</dbReference>
<dbReference type="PROSITE" id="PS51181">
    <property type="entry name" value="PPASE_TENSIN"/>
    <property type="match status" value="1"/>
</dbReference>
<evidence type="ECO:0000256" key="3">
    <source>
        <dbReference type="ARBA" id="ARBA00007881"/>
    </source>
</evidence>
<keyword evidence="6 9" id="KW-1133">Transmembrane helix</keyword>
<dbReference type="InterPro" id="IPR027359">
    <property type="entry name" value="Volt_channel_dom_sf"/>
</dbReference>
<evidence type="ECO:0000256" key="8">
    <source>
        <dbReference type="ARBA" id="ARBA00023273"/>
    </source>
</evidence>
<dbReference type="Gene3D" id="3.90.190.10">
    <property type="entry name" value="Protein tyrosine phosphatase superfamily"/>
    <property type="match status" value="1"/>
</dbReference>
<keyword evidence="14" id="KW-1185">Reference proteome</keyword>
<evidence type="ECO:0000256" key="2">
    <source>
        <dbReference type="ARBA" id="ARBA00004316"/>
    </source>
</evidence>
<sequence>MKKYERFEDEQNGIEVVATLPIDAAEVQLPPKMGQGYSRARRDINGTVTSATSQEQVDALENATYFFYDHEERLNFLSDGEDLEDPSQPPTPGFSNKYISWRLRRLIQHLFFRLLTLIVILSDICLLIADLATASPMRPLGSTLTFETLNIIFSSFFLFEITLRILALQKQFLYHWYNIVDLVIIVVTFILAVVESVIRTDHGYLTTARVIVLLRLLRVIRLSRLITEKKHVEAGARLMVSQNKRRYQQDGFDLDLTYVTDKVIAMSFPSSGRMSFYRNPIREVAKFLDTKHKNHYKVYNTCSERSYDETFFHNRVERFLIDDHNVPTLKDMVGFVEDAEQWMIAHPVNVIAVHCKGGKGRTGTLVCVWLIRKGLLANSKACLDYFGRRRTDSNVGHKFQGVETPSQCRFVEYFEKVHANGLQLPKPVTLSLCGININGLMGVGRGDGSDFSVEIDQGRRNTVFTATFGTQQNCETVYNTERDCLEVKLLNCPPLTGEIRVLFRCTSRKVPIGYERVPFYCWFHTAFIEGYRLVLKREDLDNPHKPKTWKVFREAFQVEFLFS</sequence>
<evidence type="ECO:0000256" key="5">
    <source>
        <dbReference type="ARBA" id="ARBA00022801"/>
    </source>
</evidence>
<dbReference type="FunFam" id="2.60.40.1110:FF:000004">
    <property type="entry name" value="Voltage-sensor containing phosphatase"/>
    <property type="match status" value="1"/>
</dbReference>